<keyword evidence="1" id="KW-0732">Signal</keyword>
<sequence>MTLRRLASPLGSASALALLAGAPAAWAATEDDQAWMVVQATAPLSDRVSFSLDTQARFSDDASRLGQVIFRPSIGWKLDATRTASLGYASVKSTPQGRPATHEHRTWQQLSYRIAGDGKGPTLTGRTRLEQRWVEDRDGTGWRIRQQVRFTAPVQDKVRAVVWTEPFVGFNETSWGQQDGLHVWRSFAGLAVPVSRTVSLEPGLLHQRTYRPGEDAVIQAAAVYLNLQF</sequence>
<name>A0ABW3T742_9CAUL</name>
<evidence type="ECO:0000313" key="3">
    <source>
        <dbReference type="Proteomes" id="UP001597216"/>
    </source>
</evidence>
<keyword evidence="3" id="KW-1185">Reference proteome</keyword>
<dbReference type="RefSeq" id="WP_377354813.1">
    <property type="nucleotide sequence ID" value="NZ_JBHTLQ010000088.1"/>
</dbReference>
<evidence type="ECO:0000256" key="1">
    <source>
        <dbReference type="SAM" id="SignalP"/>
    </source>
</evidence>
<feature type="signal peptide" evidence="1">
    <location>
        <begin position="1"/>
        <end position="27"/>
    </location>
</feature>
<protein>
    <submittedName>
        <fullName evidence="2">DUF2490 domain-containing protein</fullName>
    </submittedName>
</protein>
<evidence type="ECO:0000313" key="2">
    <source>
        <dbReference type="EMBL" id="MFD1192885.1"/>
    </source>
</evidence>
<accession>A0ABW3T742</accession>
<proteinExistence type="predicted"/>
<reference evidence="3" key="1">
    <citation type="journal article" date="2019" name="Int. J. Syst. Evol. Microbiol.">
        <title>The Global Catalogue of Microorganisms (GCM) 10K type strain sequencing project: providing services to taxonomists for standard genome sequencing and annotation.</title>
        <authorList>
            <consortium name="The Broad Institute Genomics Platform"/>
            <consortium name="The Broad Institute Genome Sequencing Center for Infectious Disease"/>
            <person name="Wu L."/>
            <person name="Ma J."/>
        </authorList>
    </citation>
    <scope>NUCLEOTIDE SEQUENCE [LARGE SCALE GENOMIC DNA]</scope>
    <source>
        <strain evidence="3">CCUG 55074</strain>
    </source>
</reference>
<dbReference type="InterPro" id="IPR019619">
    <property type="entry name" value="DUF2490"/>
</dbReference>
<comment type="caution">
    <text evidence="2">The sequence shown here is derived from an EMBL/GenBank/DDBJ whole genome shotgun (WGS) entry which is preliminary data.</text>
</comment>
<dbReference type="EMBL" id="JBHTLQ010000088">
    <property type="protein sequence ID" value="MFD1192885.1"/>
    <property type="molecule type" value="Genomic_DNA"/>
</dbReference>
<feature type="chain" id="PRO_5046007990" evidence="1">
    <location>
        <begin position="28"/>
        <end position="229"/>
    </location>
</feature>
<dbReference type="Pfam" id="PF10677">
    <property type="entry name" value="DUF2490"/>
    <property type="match status" value="1"/>
</dbReference>
<organism evidence="2 3">
    <name type="scientific">Phenylobacterium conjunctum</name>
    <dbReference type="NCBI Taxonomy" id="1298959"/>
    <lineage>
        <taxon>Bacteria</taxon>
        <taxon>Pseudomonadati</taxon>
        <taxon>Pseudomonadota</taxon>
        <taxon>Alphaproteobacteria</taxon>
        <taxon>Caulobacterales</taxon>
        <taxon>Caulobacteraceae</taxon>
        <taxon>Phenylobacterium</taxon>
    </lineage>
</organism>
<gene>
    <name evidence="2" type="ORF">ACFQ27_20010</name>
</gene>
<dbReference type="Proteomes" id="UP001597216">
    <property type="component" value="Unassembled WGS sequence"/>
</dbReference>